<name>A0A1J1IY75_9DIPT</name>
<organism evidence="1 2">
    <name type="scientific">Clunio marinus</name>
    <dbReference type="NCBI Taxonomy" id="568069"/>
    <lineage>
        <taxon>Eukaryota</taxon>
        <taxon>Metazoa</taxon>
        <taxon>Ecdysozoa</taxon>
        <taxon>Arthropoda</taxon>
        <taxon>Hexapoda</taxon>
        <taxon>Insecta</taxon>
        <taxon>Pterygota</taxon>
        <taxon>Neoptera</taxon>
        <taxon>Endopterygota</taxon>
        <taxon>Diptera</taxon>
        <taxon>Nematocera</taxon>
        <taxon>Chironomoidea</taxon>
        <taxon>Chironomidae</taxon>
        <taxon>Clunio</taxon>
    </lineage>
</organism>
<dbReference type="EMBL" id="CVRI01000064">
    <property type="protein sequence ID" value="CRL05111.1"/>
    <property type="molecule type" value="Genomic_DNA"/>
</dbReference>
<accession>A0A1J1IY75</accession>
<evidence type="ECO:0000313" key="2">
    <source>
        <dbReference type="Proteomes" id="UP000183832"/>
    </source>
</evidence>
<gene>
    <name evidence="1" type="ORF">CLUMA_CG018436</name>
</gene>
<proteinExistence type="predicted"/>
<reference evidence="1 2" key="1">
    <citation type="submission" date="2015-04" db="EMBL/GenBank/DDBJ databases">
        <authorList>
            <person name="Syromyatnikov M.Y."/>
            <person name="Popov V.N."/>
        </authorList>
    </citation>
    <scope>NUCLEOTIDE SEQUENCE [LARGE SCALE GENOMIC DNA]</scope>
</reference>
<dbReference type="AlphaFoldDB" id="A0A1J1IY75"/>
<sequence>MNRQMKIIVLHTKPNIIDTIYVSKITVTRFKHFYLALKYEPTFREVMPRIDYFQAFQDETNNKILD</sequence>
<dbReference type="Proteomes" id="UP000183832">
    <property type="component" value="Unassembled WGS sequence"/>
</dbReference>
<keyword evidence="2" id="KW-1185">Reference proteome</keyword>
<protein>
    <submittedName>
        <fullName evidence="1">CLUMA_CG018436, isoform A</fullName>
    </submittedName>
</protein>
<evidence type="ECO:0000313" key="1">
    <source>
        <dbReference type="EMBL" id="CRL05111.1"/>
    </source>
</evidence>